<feature type="compositionally biased region" description="Basic and acidic residues" evidence="1">
    <location>
        <begin position="43"/>
        <end position="59"/>
    </location>
</feature>
<feature type="compositionally biased region" description="Basic and acidic residues" evidence="1">
    <location>
        <begin position="159"/>
        <end position="180"/>
    </location>
</feature>
<proteinExistence type="predicted"/>
<feature type="region of interest" description="Disordered" evidence="1">
    <location>
        <begin position="29"/>
        <end position="181"/>
    </location>
</feature>
<gene>
    <name evidence="2" type="ORF">DPX39_100125800</name>
</gene>
<evidence type="ECO:0000256" key="1">
    <source>
        <dbReference type="SAM" id="MobiDB-lite"/>
    </source>
</evidence>
<dbReference type="Proteomes" id="UP000266743">
    <property type="component" value="Chromosome 10"/>
</dbReference>
<organism evidence="2">
    <name type="scientific">Trypanosoma brucei equiperdum</name>
    <dbReference type="NCBI Taxonomy" id="630700"/>
    <lineage>
        <taxon>Eukaryota</taxon>
        <taxon>Discoba</taxon>
        <taxon>Euglenozoa</taxon>
        <taxon>Kinetoplastea</taxon>
        <taxon>Metakinetoplastina</taxon>
        <taxon>Trypanosomatida</taxon>
        <taxon>Trypanosomatidae</taxon>
        <taxon>Trypanosoma</taxon>
    </lineage>
</organism>
<dbReference type="AlphaFoldDB" id="A0A3L6KWQ7"/>
<reference evidence="2" key="1">
    <citation type="submission" date="2018-09" db="EMBL/GenBank/DDBJ databases">
        <title>whole genome sequence of T. equiperdum IVM-t1 strain.</title>
        <authorList>
            <person name="Suganuma K."/>
        </authorList>
    </citation>
    <scope>NUCLEOTIDE SEQUENCE [LARGE SCALE GENOMIC DNA]</scope>
    <source>
        <strain evidence="2">IVM-t1</strain>
    </source>
</reference>
<evidence type="ECO:0000313" key="2">
    <source>
        <dbReference type="EMBL" id="RHW68759.1"/>
    </source>
</evidence>
<name>A0A3L6KWQ7_9TRYP</name>
<feature type="compositionally biased region" description="Acidic residues" evidence="1">
    <location>
        <begin position="83"/>
        <end position="92"/>
    </location>
</feature>
<feature type="compositionally biased region" description="Basic and acidic residues" evidence="1">
    <location>
        <begin position="93"/>
        <end position="116"/>
    </location>
</feature>
<comment type="caution">
    <text evidence="2">The sequence shown here is derived from an EMBL/GenBank/DDBJ whole genome shotgun (WGS) entry which is preliminary data.</text>
</comment>
<protein>
    <submittedName>
        <fullName evidence="2">Uncharacterized protein</fullName>
    </submittedName>
</protein>
<dbReference type="EMBL" id="QSBY01000010">
    <property type="protein sequence ID" value="RHW68759.1"/>
    <property type="molecule type" value="Genomic_DNA"/>
</dbReference>
<sequence length="202" mass="22390">MKRYIQHKESLPAQVGIKRYRTTAAEGATLASSTARGGDTAELVDRGIESGVCHEHEESNGGNVQSVEKRTPSLEPTSADSDSSSENEDDYDELNKERLRLEQMQRDKKQTEDRKGSIGGSATGTFSPRSEKMGIAGDGNSAVGGVSSYNHDVLFRGGKWRDKNHEPAESESKKKKKEEWEAVVNDTQRSAAYQHFMKSYFK</sequence>
<accession>A0A3L6KWQ7</accession>